<evidence type="ECO:0000313" key="3">
    <source>
        <dbReference type="EMBL" id="MFD2570928.1"/>
    </source>
</evidence>
<gene>
    <name evidence="3" type="ORF">ACFSUS_09810</name>
</gene>
<protein>
    <submittedName>
        <fullName evidence="3">Glycosyltransferase family 2 protein</fullName>
    </submittedName>
</protein>
<dbReference type="EMBL" id="JBHULN010000005">
    <property type="protein sequence ID" value="MFD2570928.1"/>
    <property type="molecule type" value="Genomic_DNA"/>
</dbReference>
<comment type="caution">
    <text evidence="3">The sequence shown here is derived from an EMBL/GenBank/DDBJ whole genome shotgun (WGS) entry which is preliminary data.</text>
</comment>
<dbReference type="Proteomes" id="UP001597469">
    <property type="component" value="Unassembled WGS sequence"/>
</dbReference>
<evidence type="ECO:0000313" key="4">
    <source>
        <dbReference type="Proteomes" id="UP001597469"/>
    </source>
</evidence>
<accession>A0ABW5M410</accession>
<dbReference type="InterPro" id="IPR029044">
    <property type="entry name" value="Nucleotide-diphossugar_trans"/>
</dbReference>
<organism evidence="3 4">
    <name type="scientific">Spirosoma soli</name>
    <dbReference type="NCBI Taxonomy" id="1770529"/>
    <lineage>
        <taxon>Bacteria</taxon>
        <taxon>Pseudomonadati</taxon>
        <taxon>Bacteroidota</taxon>
        <taxon>Cytophagia</taxon>
        <taxon>Cytophagales</taxon>
        <taxon>Cytophagaceae</taxon>
        <taxon>Spirosoma</taxon>
    </lineage>
</organism>
<dbReference type="RefSeq" id="WP_381522035.1">
    <property type="nucleotide sequence ID" value="NZ_JBHULN010000005.1"/>
</dbReference>
<dbReference type="SUPFAM" id="SSF53448">
    <property type="entry name" value="Nucleotide-diphospho-sugar transferases"/>
    <property type="match status" value="1"/>
</dbReference>
<evidence type="ECO:0000256" key="1">
    <source>
        <dbReference type="ARBA" id="ARBA00038494"/>
    </source>
</evidence>
<dbReference type="PANTHER" id="PTHR43630">
    <property type="entry name" value="POLY-BETA-1,6-N-ACETYL-D-GLUCOSAMINE SYNTHASE"/>
    <property type="match status" value="1"/>
</dbReference>
<reference evidence="4" key="1">
    <citation type="journal article" date="2019" name="Int. J. Syst. Evol. Microbiol.">
        <title>The Global Catalogue of Microorganisms (GCM) 10K type strain sequencing project: providing services to taxonomists for standard genome sequencing and annotation.</title>
        <authorList>
            <consortium name="The Broad Institute Genomics Platform"/>
            <consortium name="The Broad Institute Genome Sequencing Center for Infectious Disease"/>
            <person name="Wu L."/>
            <person name="Ma J."/>
        </authorList>
    </citation>
    <scope>NUCLEOTIDE SEQUENCE [LARGE SCALE GENOMIC DNA]</scope>
    <source>
        <strain evidence="4">KCTC 42805</strain>
    </source>
</reference>
<proteinExistence type="inferred from homology"/>
<dbReference type="InterPro" id="IPR001173">
    <property type="entry name" value="Glyco_trans_2-like"/>
</dbReference>
<comment type="similarity">
    <text evidence="1">Belongs to the glycosyltransferase 2 family. WaaE/KdtX subfamily.</text>
</comment>
<keyword evidence="4" id="KW-1185">Reference proteome</keyword>
<evidence type="ECO:0000259" key="2">
    <source>
        <dbReference type="Pfam" id="PF00535"/>
    </source>
</evidence>
<name>A0ABW5M410_9BACT</name>
<feature type="domain" description="Glycosyltransferase 2-like" evidence="2">
    <location>
        <begin position="46"/>
        <end position="168"/>
    </location>
</feature>
<dbReference type="Pfam" id="PF00535">
    <property type="entry name" value="Glycos_transf_2"/>
    <property type="match status" value="1"/>
</dbReference>
<dbReference type="PANTHER" id="PTHR43630:SF2">
    <property type="entry name" value="GLYCOSYLTRANSFERASE"/>
    <property type="match status" value="1"/>
</dbReference>
<sequence length="286" mass="32660">MSIFSNPIWIKQHEYPFESIDQVPQTVFDGINARLDKRISATPLVSVMVIAYNEEINILRTISTLSSLATSIPFEIVVINNNSTDKTQETVDKLHVKCFFQPVQGCGPARQMGQEMAIGKYILLADADCLYPTNWLDEMMKVLQQPGVVCVYGRYSFIAPPNVPRWQLFLHETLKDVIAGFRHYNRPYLNAYGISMGYVREAGLKVGYMTNNIRGEDGRLCFDMMQYGKVRQMKTRSARVWTAPRTLFNESATIWEGLKLRIAKEVKRAPTYLTPHPPHDTKTSNN</sequence>
<dbReference type="Gene3D" id="3.90.550.10">
    <property type="entry name" value="Spore Coat Polysaccharide Biosynthesis Protein SpsA, Chain A"/>
    <property type="match status" value="1"/>
</dbReference>